<dbReference type="AlphaFoldDB" id="A0A2P6TS68"/>
<feature type="region of interest" description="Disordered" evidence="1">
    <location>
        <begin position="43"/>
        <end position="82"/>
    </location>
</feature>
<evidence type="ECO:0000313" key="2">
    <source>
        <dbReference type="EMBL" id="PRW56907.1"/>
    </source>
</evidence>
<evidence type="ECO:0000256" key="1">
    <source>
        <dbReference type="SAM" id="MobiDB-lite"/>
    </source>
</evidence>
<dbReference type="Proteomes" id="UP000239899">
    <property type="component" value="Unassembled WGS sequence"/>
</dbReference>
<accession>A0A2P6TS68</accession>
<gene>
    <name evidence="2" type="ORF">C2E21_4307</name>
</gene>
<evidence type="ECO:0000313" key="3">
    <source>
        <dbReference type="Proteomes" id="UP000239899"/>
    </source>
</evidence>
<keyword evidence="3" id="KW-1185">Reference proteome</keyword>
<dbReference type="EMBL" id="LHPG02000007">
    <property type="protein sequence ID" value="PRW56907.1"/>
    <property type="molecule type" value="Genomic_DNA"/>
</dbReference>
<sequence>MELGVYSCTPPASAQPHACTGCNAQPAAARRVAADKENVLPCGTPQGSPQLPILLGADDASGGTKGGKAAGEQPARRPLSDVTQHYAAASKGICIGALGGGFGMDLGGPLAASCSQEAQAAAAAANKARVAAVRRQALRAMR</sequence>
<name>A0A2P6TS68_CHLSO</name>
<protein>
    <submittedName>
        <fullName evidence="2">Bromodomain adjacent to zinc finger domain 1A</fullName>
    </submittedName>
</protein>
<proteinExistence type="predicted"/>
<reference evidence="2 3" key="1">
    <citation type="journal article" date="2018" name="Plant J.">
        <title>Genome sequences of Chlorella sorokiniana UTEX 1602 and Micractinium conductrix SAG 241.80: implications to maltose excretion by a green alga.</title>
        <authorList>
            <person name="Arriola M.B."/>
            <person name="Velmurugan N."/>
            <person name="Zhang Y."/>
            <person name="Plunkett M.H."/>
            <person name="Hondzo H."/>
            <person name="Barney B.M."/>
        </authorList>
    </citation>
    <scope>NUCLEOTIDE SEQUENCE [LARGE SCALE GENOMIC DNA]</scope>
    <source>
        <strain evidence="3">UTEX 1602</strain>
    </source>
</reference>
<organism evidence="2 3">
    <name type="scientific">Chlorella sorokiniana</name>
    <name type="common">Freshwater green alga</name>
    <dbReference type="NCBI Taxonomy" id="3076"/>
    <lineage>
        <taxon>Eukaryota</taxon>
        <taxon>Viridiplantae</taxon>
        <taxon>Chlorophyta</taxon>
        <taxon>core chlorophytes</taxon>
        <taxon>Trebouxiophyceae</taxon>
        <taxon>Chlorellales</taxon>
        <taxon>Chlorellaceae</taxon>
        <taxon>Chlorella clade</taxon>
        <taxon>Chlorella</taxon>
    </lineage>
</organism>
<comment type="caution">
    <text evidence="2">The sequence shown here is derived from an EMBL/GenBank/DDBJ whole genome shotgun (WGS) entry which is preliminary data.</text>
</comment>